<keyword evidence="7" id="KW-0186">Copper</keyword>
<dbReference type="InterPro" id="IPR011706">
    <property type="entry name" value="Cu-oxidase_C"/>
</dbReference>
<evidence type="ECO:0000256" key="7">
    <source>
        <dbReference type="ARBA" id="ARBA00023008"/>
    </source>
</evidence>
<dbReference type="Proteomes" id="UP001168098">
    <property type="component" value="Unassembled WGS sequence"/>
</dbReference>
<dbReference type="GO" id="GO:0005576">
    <property type="term" value="C:extracellular region"/>
    <property type="evidence" value="ECO:0007669"/>
    <property type="project" value="UniProtKB-SubCell"/>
</dbReference>
<keyword evidence="5" id="KW-0479">Metal-binding</keyword>
<dbReference type="SUPFAM" id="SSF49503">
    <property type="entry name" value="Cupredoxins"/>
    <property type="match status" value="2"/>
</dbReference>
<dbReference type="PROSITE" id="PS00080">
    <property type="entry name" value="MULTICOPPER_OXIDASE2"/>
    <property type="match status" value="1"/>
</dbReference>
<evidence type="ECO:0000256" key="1">
    <source>
        <dbReference type="ARBA" id="ARBA00001935"/>
    </source>
</evidence>
<dbReference type="InterPro" id="IPR002355">
    <property type="entry name" value="Cu_oxidase_Cu_BS"/>
</dbReference>
<dbReference type="Gene3D" id="2.60.40.420">
    <property type="entry name" value="Cupredoxins - blue copper proteins"/>
    <property type="match status" value="2"/>
</dbReference>
<keyword evidence="6" id="KW-0677">Repeat</keyword>
<evidence type="ECO:0000256" key="4">
    <source>
        <dbReference type="ARBA" id="ARBA00022525"/>
    </source>
</evidence>
<proteinExistence type="inferred from homology"/>
<dbReference type="InterPro" id="IPR045087">
    <property type="entry name" value="Cu-oxidase_fam"/>
</dbReference>
<dbReference type="InterPro" id="IPR001117">
    <property type="entry name" value="Cu-oxidase_2nd"/>
</dbReference>
<evidence type="ECO:0000256" key="3">
    <source>
        <dbReference type="ARBA" id="ARBA00010609"/>
    </source>
</evidence>
<evidence type="ECO:0000313" key="12">
    <source>
        <dbReference type="Proteomes" id="UP001168098"/>
    </source>
</evidence>
<keyword evidence="12" id="KW-1185">Reference proteome</keyword>
<evidence type="ECO:0000256" key="8">
    <source>
        <dbReference type="ARBA" id="ARBA00023180"/>
    </source>
</evidence>
<comment type="caution">
    <text evidence="11">The sequence shown here is derived from an EMBL/GenBank/DDBJ whole genome shotgun (WGS) entry which is preliminary data.</text>
</comment>
<protein>
    <recommendedName>
        <fullName evidence="13">Laccase</fullName>
    </recommendedName>
</protein>
<evidence type="ECO:0000256" key="5">
    <source>
        <dbReference type="ARBA" id="ARBA00022723"/>
    </source>
</evidence>
<gene>
    <name evidence="11" type="ORF">PVL29_024360</name>
</gene>
<evidence type="ECO:0000259" key="10">
    <source>
        <dbReference type="Pfam" id="PF07731"/>
    </source>
</evidence>
<name>A0AA39D999_VITRO</name>
<evidence type="ECO:0000313" key="11">
    <source>
        <dbReference type="EMBL" id="KAJ9675399.1"/>
    </source>
</evidence>
<accession>A0AA39D999</accession>
<dbReference type="GO" id="GO:0005507">
    <property type="term" value="F:copper ion binding"/>
    <property type="evidence" value="ECO:0007669"/>
    <property type="project" value="InterPro"/>
</dbReference>
<dbReference type="Pfam" id="PF00394">
    <property type="entry name" value="Cu-oxidase"/>
    <property type="match status" value="1"/>
</dbReference>
<evidence type="ECO:0008006" key="13">
    <source>
        <dbReference type="Google" id="ProtNLM"/>
    </source>
</evidence>
<dbReference type="InterPro" id="IPR008972">
    <property type="entry name" value="Cupredoxin"/>
</dbReference>
<keyword evidence="4" id="KW-0964">Secreted</keyword>
<sequence>MFYINQEHTIHVIFIFLSVDYGKTYLLRIVNVVVHAELFFAISQHNLTAVGTDATYTKPLVTDYIMIAPGQTMDVLVTANQTPSSCYMAARQFVTVDPTQAGYVNMKVTAILEYSGNYTPPSSPSFPANFPPYHQLDIAYGFVEQLRSLANTEHPVNVPLNITTRMFITASVNVVSYKFEGAEESHIATSLNNISFMDPSSSILDAYYRHISGVYYPDFPDYPPSYYNFTFIEEDLPSGITKPAMKVKVLNYNESVEIIFQGTNILLSVEDHPMHLHRYTFYVIGMGHRNFNPESDPKAFNLVDPPEQNTIVVRKNGWVALRFVANNPGMFFKILLLRLHCHLERHFTWGMATVFIVKDGGTPETSLLPPPDYMPPCIPPSSIHLEDFNDRWSN</sequence>
<feature type="domain" description="Plastocyanin-like" evidence="9">
    <location>
        <begin position="17"/>
        <end position="117"/>
    </location>
</feature>
<organism evidence="11 12">
    <name type="scientific">Vitis rotundifolia</name>
    <name type="common">Muscadine grape</name>
    <dbReference type="NCBI Taxonomy" id="103349"/>
    <lineage>
        <taxon>Eukaryota</taxon>
        <taxon>Viridiplantae</taxon>
        <taxon>Streptophyta</taxon>
        <taxon>Embryophyta</taxon>
        <taxon>Tracheophyta</taxon>
        <taxon>Spermatophyta</taxon>
        <taxon>Magnoliopsida</taxon>
        <taxon>eudicotyledons</taxon>
        <taxon>Gunneridae</taxon>
        <taxon>Pentapetalae</taxon>
        <taxon>rosids</taxon>
        <taxon>Vitales</taxon>
        <taxon>Vitaceae</taxon>
        <taxon>Viteae</taxon>
        <taxon>Vitis</taxon>
    </lineage>
</organism>
<dbReference type="GO" id="GO:0016491">
    <property type="term" value="F:oxidoreductase activity"/>
    <property type="evidence" value="ECO:0007669"/>
    <property type="project" value="InterPro"/>
</dbReference>
<dbReference type="EMBL" id="JARBHA010000018">
    <property type="protein sequence ID" value="KAJ9675399.1"/>
    <property type="molecule type" value="Genomic_DNA"/>
</dbReference>
<dbReference type="Pfam" id="PF07731">
    <property type="entry name" value="Cu-oxidase_2"/>
    <property type="match status" value="1"/>
</dbReference>
<reference evidence="11 12" key="1">
    <citation type="journal article" date="2023" name="BMC Biotechnol.">
        <title>Vitis rotundifolia cv Carlos genome sequencing.</title>
        <authorList>
            <person name="Huff M."/>
            <person name="Hulse-Kemp A."/>
            <person name="Scheffler B."/>
            <person name="Youngblood R."/>
            <person name="Simpson S."/>
            <person name="Babiker E."/>
            <person name="Staton M."/>
        </authorList>
    </citation>
    <scope>NUCLEOTIDE SEQUENCE [LARGE SCALE GENOMIC DNA]</scope>
    <source>
        <tissue evidence="11">Leaf</tissue>
    </source>
</reference>
<evidence type="ECO:0000259" key="9">
    <source>
        <dbReference type="Pfam" id="PF00394"/>
    </source>
</evidence>
<comment type="subcellular location">
    <subcellularLocation>
        <location evidence="2">Secreted</location>
    </subcellularLocation>
</comment>
<dbReference type="AlphaFoldDB" id="A0AA39D999"/>
<dbReference type="PANTHER" id="PTHR11709:SF261">
    <property type="entry name" value="LACCASE"/>
    <property type="match status" value="1"/>
</dbReference>
<evidence type="ECO:0000256" key="2">
    <source>
        <dbReference type="ARBA" id="ARBA00004613"/>
    </source>
</evidence>
<comment type="similarity">
    <text evidence="3">Belongs to the multicopper oxidase family.</text>
</comment>
<comment type="cofactor">
    <cofactor evidence="1">
        <name>Cu cation</name>
        <dbReference type="ChEBI" id="CHEBI:23378"/>
    </cofactor>
</comment>
<evidence type="ECO:0000256" key="6">
    <source>
        <dbReference type="ARBA" id="ARBA00022737"/>
    </source>
</evidence>
<feature type="domain" description="Plastocyanin-like" evidence="10">
    <location>
        <begin position="220"/>
        <end position="359"/>
    </location>
</feature>
<dbReference type="PANTHER" id="PTHR11709">
    <property type="entry name" value="MULTI-COPPER OXIDASE"/>
    <property type="match status" value="1"/>
</dbReference>
<keyword evidence="8" id="KW-0325">Glycoprotein</keyword>